<evidence type="ECO:0000256" key="3">
    <source>
        <dbReference type="ARBA" id="ARBA00022695"/>
    </source>
</evidence>
<proteinExistence type="inferred from homology"/>
<dbReference type="InterPro" id="IPR011708">
    <property type="entry name" value="DNA_pol3_alpha_NTPase_dom"/>
</dbReference>
<dbReference type="SUPFAM" id="SSF89550">
    <property type="entry name" value="PHP domain-like"/>
    <property type="match status" value="1"/>
</dbReference>
<dbReference type="EC" id="2.7.7.7" evidence="9"/>
<evidence type="ECO:0000256" key="8">
    <source>
        <dbReference type="ARBA" id="ARBA00049244"/>
    </source>
</evidence>
<keyword evidence="6 9" id="KW-0239">DNA-directed DNA polymerase</keyword>
<dbReference type="InterPro" id="IPR016195">
    <property type="entry name" value="Pol/histidinol_Pase-like"/>
</dbReference>
<dbReference type="OrthoDB" id="9803237at2"/>
<evidence type="ECO:0000256" key="5">
    <source>
        <dbReference type="ARBA" id="ARBA00022763"/>
    </source>
</evidence>
<evidence type="ECO:0000256" key="6">
    <source>
        <dbReference type="ARBA" id="ARBA00022932"/>
    </source>
</evidence>
<evidence type="ECO:0000256" key="1">
    <source>
        <dbReference type="ARBA" id="ARBA00022490"/>
    </source>
</evidence>
<keyword evidence="7 9" id="KW-0234">DNA repair</keyword>
<accession>C7RU03</accession>
<reference evidence="11" key="2">
    <citation type="submission" date="2009-09" db="EMBL/GenBank/DDBJ databases">
        <title>Complete sequence of chromosome of Candidatus Accumulibacter phosphatis clade IIA str. UW-1.</title>
        <authorList>
            <consortium name="US DOE Joint Genome Institute"/>
            <person name="Martin H.G."/>
            <person name="Ivanova N."/>
            <person name="Kunin V."/>
            <person name="Warnecke F."/>
            <person name="Barry K."/>
            <person name="He S."/>
            <person name="Salamov A."/>
            <person name="Szeto E."/>
            <person name="Dalin E."/>
            <person name="Pangilinan J.L."/>
            <person name="Lapidus A."/>
            <person name="Lowry S."/>
            <person name="Kyrpides N.C."/>
            <person name="McMahon K.D."/>
            <person name="Hugenholtz P."/>
        </authorList>
    </citation>
    <scope>NUCLEOTIDE SEQUENCE [LARGE SCALE GENOMIC DNA]</scope>
    <source>
        <strain evidence="11">UW-1</strain>
    </source>
</reference>
<sequence length="1042" mass="114307">MVDALPFYAELHCCSNFSFLRGASHPEELVERAQALGYSALAITDEASLAGVVRAHKAARERGLQLIIGAEFRLTDARQPGSRLVLLAQNRAGYGNLSALITLARRRSAKGEYRLYRNDFEKPDLVALRSGALPDCLALWIADADADTDASAEEGRWLASRFPNRSWLAVELHSGPDDAARLATLLELAKASGLPAVAAGDVHMHLRARRPLQDTLTAIRLYTTLFAAGHALFANGERHLRTRLRLARIYPAELLAATLLVAARCHFSLDELRYEYPDEMVPDGQTPATFLRAEVTEGLRRRYPDVVPPGVRARVEHELALINELAYEPYFLTVYDIVNFARSRHILCQGRGSAANSAVCYCLGITEVDPARSNLLFERFISRERGEPPDIDVDFEHERREEVIQYLYAKYGRERAALTAAVVTYRTRGALRDVGRALGFGSAQIDALTASLAWWDKRDQLPGRLRAVGLDPAAPRVAKWLALADALRGFPRHLSQHVGGFVISRGPLARLVPIENAAMPARTVIQWDKDDLDTLGLLKIDVLALGMLSAIHRALDLVGCRLPEVPAEDPAVYDMICAADTVGVFQIESRAQMAMLPRLRPRNFYDLVIEVALVRPGPIQGDMVHPYLRRRHGRERIEPMRPEIAAVLERTCGVPIFQEQVMQLAVVAAGFTPGEADQLRRAMAAWRRKGGLGPFEEKLITGMRQRGHDEAFAKRIFAQIQGFGEYGFPESHAASFALLVYVSAWLKRHHPAAFLCALLNSQPLGFYSLSQLVQDARRHGVEVRPATVSASGWKALLESAAPAIAAGGPAVRLGLASIVGLSQATAVRLLEARKQGPFANIAELAARARLTHRDLDLLAAADALASLSGHRRQAAWAAAGVAVQLDLLSGNAPPEDLAELAIPSEGEDLIADYASTRLTLGRHPLALLRERLSAQRFVSASQLQRAPDRQLARAAGIVTCRQRPGTASGIVFVTLEDETGLANIVVHSRLVEKQRRELLGARLLGVLGQVQREGEVVHLVAKRLVDLSSLLGRLPTASRDFH</sequence>
<reference evidence="11" key="1">
    <citation type="submission" date="2009-08" db="EMBL/GenBank/DDBJ databases">
        <authorList>
            <consortium name="US DOE Joint Genome Institute"/>
            <person name="Lucas S."/>
            <person name="Copeland A."/>
            <person name="Lapidus A."/>
            <person name="Glavina del Rio T."/>
            <person name="Dalin E."/>
            <person name="Tice H."/>
            <person name="Bruce D."/>
            <person name="Barry K."/>
            <person name="Pitluck S."/>
            <person name="Lowry S."/>
            <person name="Larimer F."/>
            <person name="Land M."/>
            <person name="Hauser L."/>
            <person name="Kyrpides N."/>
            <person name="Ivanova N."/>
            <person name="McMahon K.D."/>
            <person name="Hugenholtz P."/>
        </authorList>
    </citation>
    <scope>NUCLEOTIDE SEQUENCE</scope>
    <source>
        <strain evidence="11">UW-1</strain>
    </source>
</reference>
<dbReference type="Pfam" id="PF14579">
    <property type="entry name" value="HHH_6"/>
    <property type="match status" value="1"/>
</dbReference>
<dbReference type="CDD" id="cd07434">
    <property type="entry name" value="PHP_PolIIIA_DnaE2"/>
    <property type="match status" value="1"/>
</dbReference>
<comment type="catalytic activity">
    <reaction evidence="8 9">
        <text>DNA(n) + a 2'-deoxyribonucleoside 5'-triphosphate = DNA(n+1) + diphosphate</text>
        <dbReference type="Rhea" id="RHEA:22508"/>
        <dbReference type="Rhea" id="RHEA-COMP:17339"/>
        <dbReference type="Rhea" id="RHEA-COMP:17340"/>
        <dbReference type="ChEBI" id="CHEBI:33019"/>
        <dbReference type="ChEBI" id="CHEBI:61560"/>
        <dbReference type="ChEBI" id="CHEBI:173112"/>
        <dbReference type="EC" id="2.7.7.7"/>
    </reaction>
</comment>
<dbReference type="SMART" id="SM00481">
    <property type="entry name" value="POLIIIAc"/>
    <property type="match status" value="1"/>
</dbReference>
<dbReference type="InterPro" id="IPR003141">
    <property type="entry name" value="Pol/His_phosphatase_N"/>
</dbReference>
<comment type="function">
    <text evidence="9">DNA polymerase involved in damage-induced mutagenesis and translesion synthesis (TLS). It is not the major replicative DNA polymerase.</text>
</comment>
<gene>
    <name evidence="9" type="primary">dnaE2</name>
    <name evidence="11" type="ordered locus">CAP2UW1_2887</name>
</gene>
<evidence type="ECO:0000256" key="7">
    <source>
        <dbReference type="ARBA" id="ARBA00023204"/>
    </source>
</evidence>
<dbReference type="Pfam" id="PF02811">
    <property type="entry name" value="PHP"/>
    <property type="match status" value="1"/>
</dbReference>
<dbReference type="AlphaFoldDB" id="C7RU03"/>
<dbReference type="PANTHER" id="PTHR32294">
    <property type="entry name" value="DNA POLYMERASE III SUBUNIT ALPHA"/>
    <property type="match status" value="1"/>
</dbReference>
<dbReference type="eggNOG" id="COG0587">
    <property type="taxonomic scope" value="Bacteria"/>
</dbReference>
<dbReference type="GO" id="GO:0006260">
    <property type="term" value="P:DNA replication"/>
    <property type="evidence" value="ECO:0007669"/>
    <property type="project" value="UniProtKB-KW"/>
</dbReference>
<dbReference type="InterPro" id="IPR029460">
    <property type="entry name" value="DNAPol_HHH"/>
</dbReference>
<dbReference type="NCBIfam" id="NF004225">
    <property type="entry name" value="PRK05672.1"/>
    <property type="match status" value="1"/>
</dbReference>
<dbReference type="InterPro" id="IPR040982">
    <property type="entry name" value="DNA_pol3_finger"/>
</dbReference>
<comment type="similarity">
    <text evidence="9">Belongs to the DNA polymerase type-C family. DnaE2 subfamily.</text>
</comment>
<dbReference type="InterPro" id="IPR023073">
    <property type="entry name" value="DnaE2"/>
</dbReference>
<dbReference type="InterPro" id="IPR004805">
    <property type="entry name" value="DnaE2/DnaE/PolC"/>
</dbReference>
<dbReference type="PANTHER" id="PTHR32294:SF4">
    <property type="entry name" value="ERROR-PRONE DNA POLYMERASE"/>
    <property type="match status" value="1"/>
</dbReference>
<keyword evidence="2 9" id="KW-0808">Transferase</keyword>
<keyword evidence="1 9" id="KW-0963">Cytoplasm</keyword>
<dbReference type="Pfam" id="PF17657">
    <property type="entry name" value="DNA_pol3_finger"/>
    <property type="match status" value="1"/>
</dbReference>
<dbReference type="Pfam" id="PF07733">
    <property type="entry name" value="DNA_pol3_alpha"/>
    <property type="match status" value="1"/>
</dbReference>
<dbReference type="Gene3D" id="3.20.20.140">
    <property type="entry name" value="Metal-dependent hydrolases"/>
    <property type="match status" value="1"/>
</dbReference>
<evidence type="ECO:0000256" key="4">
    <source>
        <dbReference type="ARBA" id="ARBA00022705"/>
    </source>
</evidence>
<evidence type="ECO:0000256" key="9">
    <source>
        <dbReference type="HAMAP-Rule" id="MF_01902"/>
    </source>
</evidence>
<comment type="subcellular location">
    <subcellularLocation>
        <location evidence="9">Cytoplasm</location>
    </subcellularLocation>
</comment>
<dbReference type="NCBIfam" id="TIGR00594">
    <property type="entry name" value="polc"/>
    <property type="match status" value="1"/>
</dbReference>
<dbReference type="GO" id="GO:0006281">
    <property type="term" value="P:DNA repair"/>
    <property type="evidence" value="ECO:0007669"/>
    <property type="project" value="UniProtKB-UniRule"/>
</dbReference>
<keyword evidence="3 9" id="KW-0548">Nucleotidyltransferase</keyword>
<dbReference type="HAMAP" id="MF_01902">
    <property type="entry name" value="DNApol_error_prone"/>
    <property type="match status" value="1"/>
</dbReference>
<dbReference type="STRING" id="522306.CAP2UW1_2887"/>
<dbReference type="GO" id="GO:0005737">
    <property type="term" value="C:cytoplasm"/>
    <property type="evidence" value="ECO:0007669"/>
    <property type="project" value="UniProtKB-SubCell"/>
</dbReference>
<dbReference type="Gene3D" id="1.10.150.870">
    <property type="match status" value="1"/>
</dbReference>
<dbReference type="GO" id="GO:0003887">
    <property type="term" value="F:DNA-directed DNA polymerase activity"/>
    <property type="evidence" value="ECO:0007669"/>
    <property type="project" value="UniProtKB-UniRule"/>
</dbReference>
<keyword evidence="4 9" id="KW-0235">DNA replication</keyword>
<dbReference type="KEGG" id="app:CAP2UW1_2887"/>
<evidence type="ECO:0000313" key="11">
    <source>
        <dbReference type="EMBL" id="ACV36167.1"/>
    </source>
</evidence>
<dbReference type="HOGENOM" id="CLU_001600_4_0_4"/>
<evidence type="ECO:0000259" key="10">
    <source>
        <dbReference type="SMART" id="SM00481"/>
    </source>
</evidence>
<keyword evidence="5 9" id="KW-0227">DNA damage</keyword>
<dbReference type="GO" id="GO:0008408">
    <property type="term" value="F:3'-5' exonuclease activity"/>
    <property type="evidence" value="ECO:0007669"/>
    <property type="project" value="InterPro"/>
</dbReference>
<feature type="domain" description="Polymerase/histidinol phosphatase N-terminal" evidence="10">
    <location>
        <begin position="9"/>
        <end position="76"/>
    </location>
</feature>
<protein>
    <recommendedName>
        <fullName evidence="9">Error-prone DNA polymerase</fullName>
        <ecNumber evidence="9">2.7.7.7</ecNumber>
    </recommendedName>
</protein>
<organism evidence="11">
    <name type="scientific">Accumulibacter regalis</name>
    <dbReference type="NCBI Taxonomy" id="522306"/>
    <lineage>
        <taxon>Bacteria</taxon>
        <taxon>Pseudomonadati</taxon>
        <taxon>Pseudomonadota</taxon>
        <taxon>Betaproteobacteria</taxon>
        <taxon>Candidatus Accumulibacter</taxon>
    </lineage>
</organism>
<name>C7RU03_ACCRE</name>
<dbReference type="InterPro" id="IPR004013">
    <property type="entry name" value="PHP_dom"/>
</dbReference>
<dbReference type="EMBL" id="CP001715">
    <property type="protein sequence ID" value="ACV36167.1"/>
    <property type="molecule type" value="Genomic_DNA"/>
</dbReference>
<dbReference type="CDD" id="cd04485">
    <property type="entry name" value="DnaE_OBF"/>
    <property type="match status" value="1"/>
</dbReference>
<evidence type="ECO:0000256" key="2">
    <source>
        <dbReference type="ARBA" id="ARBA00022679"/>
    </source>
</evidence>